<name>C5KGD3_PERM5</name>
<evidence type="ECO:0000313" key="1">
    <source>
        <dbReference type="EMBL" id="EER16489.1"/>
    </source>
</evidence>
<dbReference type="RefSeq" id="XP_002784693.1">
    <property type="nucleotide sequence ID" value="XM_002784647.1"/>
</dbReference>
<dbReference type="Proteomes" id="UP000007800">
    <property type="component" value="Unassembled WGS sequence"/>
</dbReference>
<gene>
    <name evidence="1" type="ORF">Pmar_PMAR021087</name>
</gene>
<sequence length="458" mass="51644">MPRGSTSDEPLDGPDVTAAFSKAIAHTLAASDSVDSLGSLEDEMNGVELRRLSYNTEKDENEKGLPWLKIPDLPKRVTRDVDGVAKEEQKKVAKGEYGSSKMVRGIFHGGHTEGHRDNLRAKLVAIRDALRVTLIATPCYQVHWIRYAGRWAPRVMHSREVEMMEMLAEGVGDQKDYGYALEVACREGHRDGIIFFLSTPGMADLLRPFMVKCTVCAAEASNDNCFGLMLDQLTSSELSELAESHPNLYRSTERRRSSVPIARRRRRSSLAITQGGGRGSEHSKLLRLARRKAGNVVRAWRLYFHPRSSKGKLDFDTFVVACKEANVIGDYARAFLEAQGIEPPREQAYLHPNGCVTFYDLFDHNLEGTTLRPSEILMAFRSALNNAVRNLGRVKGSNPAERWTALFETASHGRRIPRDHFTQVCEKRRLMPPETDLNTLFDWLDVDRDDHLLESDFE</sequence>
<evidence type="ECO:0000313" key="2">
    <source>
        <dbReference type="Proteomes" id="UP000007800"/>
    </source>
</evidence>
<reference evidence="1 2" key="1">
    <citation type="submission" date="2008-07" db="EMBL/GenBank/DDBJ databases">
        <authorList>
            <person name="El-Sayed N."/>
            <person name="Caler E."/>
            <person name="Inman J."/>
            <person name="Amedeo P."/>
            <person name="Hass B."/>
            <person name="Wortman J."/>
        </authorList>
    </citation>
    <scope>NUCLEOTIDE SEQUENCE [LARGE SCALE GENOMIC DNA]</scope>
    <source>
        <strain evidence="2">ATCC 50983 / TXsc</strain>
    </source>
</reference>
<accession>C5KGD3</accession>
<dbReference type="GeneID" id="9063564"/>
<organism evidence="2">
    <name type="scientific">Perkinsus marinus (strain ATCC 50983 / TXsc)</name>
    <dbReference type="NCBI Taxonomy" id="423536"/>
    <lineage>
        <taxon>Eukaryota</taxon>
        <taxon>Sar</taxon>
        <taxon>Alveolata</taxon>
        <taxon>Perkinsozoa</taxon>
        <taxon>Perkinsea</taxon>
        <taxon>Perkinsida</taxon>
        <taxon>Perkinsidae</taxon>
        <taxon>Perkinsus</taxon>
    </lineage>
</organism>
<dbReference type="EMBL" id="GG672918">
    <property type="protein sequence ID" value="EER16489.1"/>
    <property type="molecule type" value="Genomic_DNA"/>
</dbReference>
<protein>
    <recommendedName>
        <fullName evidence="3">EF-hand domain-containing protein</fullName>
    </recommendedName>
</protein>
<keyword evidence="2" id="KW-1185">Reference proteome</keyword>
<dbReference type="InParanoid" id="C5KGD3"/>
<dbReference type="OrthoDB" id="10367818at2759"/>
<proteinExistence type="predicted"/>
<dbReference type="AlphaFoldDB" id="C5KGD3"/>
<evidence type="ECO:0008006" key="3">
    <source>
        <dbReference type="Google" id="ProtNLM"/>
    </source>
</evidence>